<protein>
    <submittedName>
        <fullName evidence="2">Uncharacterized protein</fullName>
    </submittedName>
</protein>
<accession>A0ABP9KZL9</accession>
<feature type="signal peptide" evidence="1">
    <location>
        <begin position="1"/>
        <end position="30"/>
    </location>
</feature>
<organism evidence="2 3">
    <name type="scientific">Nocardia callitridis</name>
    <dbReference type="NCBI Taxonomy" id="648753"/>
    <lineage>
        <taxon>Bacteria</taxon>
        <taxon>Bacillati</taxon>
        <taxon>Actinomycetota</taxon>
        <taxon>Actinomycetes</taxon>
        <taxon>Mycobacteriales</taxon>
        <taxon>Nocardiaceae</taxon>
        <taxon>Nocardia</taxon>
    </lineage>
</organism>
<gene>
    <name evidence="2" type="ORF">GCM10023318_55490</name>
</gene>
<evidence type="ECO:0000256" key="1">
    <source>
        <dbReference type="SAM" id="SignalP"/>
    </source>
</evidence>
<comment type="caution">
    <text evidence="2">The sequence shown here is derived from an EMBL/GenBank/DDBJ whole genome shotgun (WGS) entry which is preliminary data.</text>
</comment>
<evidence type="ECO:0000313" key="3">
    <source>
        <dbReference type="Proteomes" id="UP001500603"/>
    </source>
</evidence>
<reference evidence="3" key="1">
    <citation type="journal article" date="2019" name="Int. J. Syst. Evol. Microbiol.">
        <title>The Global Catalogue of Microorganisms (GCM) 10K type strain sequencing project: providing services to taxonomists for standard genome sequencing and annotation.</title>
        <authorList>
            <consortium name="The Broad Institute Genomics Platform"/>
            <consortium name="The Broad Institute Genome Sequencing Center for Infectious Disease"/>
            <person name="Wu L."/>
            <person name="Ma J."/>
        </authorList>
    </citation>
    <scope>NUCLEOTIDE SEQUENCE [LARGE SCALE GENOMIC DNA]</scope>
    <source>
        <strain evidence="3">JCM 18298</strain>
    </source>
</reference>
<keyword evidence="3" id="KW-1185">Reference proteome</keyword>
<feature type="chain" id="PRO_5045479276" evidence="1">
    <location>
        <begin position="31"/>
        <end position="158"/>
    </location>
</feature>
<proteinExistence type="predicted"/>
<evidence type="ECO:0000313" key="2">
    <source>
        <dbReference type="EMBL" id="GAA5066868.1"/>
    </source>
</evidence>
<dbReference type="Proteomes" id="UP001500603">
    <property type="component" value="Unassembled WGS sequence"/>
</dbReference>
<sequence>MFDRAKFAALAAVTPLVAGALLAAAGPAQAIDDPFVDWTPVDPAEYQVPEPENAGSVFFQTPYGQFCAIRFNNGPVGCDAVAADAPEGTNQVRATITDPAQFVTTSRPNFTHPEAKLLPEGHKITLENTICGVGFQGTVDCQVGEHGFVLSAQYSVLH</sequence>
<keyword evidence="1" id="KW-0732">Signal</keyword>
<dbReference type="RefSeq" id="WP_345499127.1">
    <property type="nucleotide sequence ID" value="NZ_BAABJM010000007.1"/>
</dbReference>
<name>A0ABP9KZL9_9NOCA</name>
<dbReference type="EMBL" id="BAABJM010000007">
    <property type="protein sequence ID" value="GAA5066868.1"/>
    <property type="molecule type" value="Genomic_DNA"/>
</dbReference>